<dbReference type="GO" id="GO:0004792">
    <property type="term" value="F:thiosulfate-cyanide sulfurtransferase activity"/>
    <property type="evidence" value="ECO:0007669"/>
    <property type="project" value="TreeGrafter"/>
</dbReference>
<dbReference type="NCBIfam" id="NF004281">
    <property type="entry name" value="PRK05690.1"/>
    <property type="match status" value="1"/>
</dbReference>
<dbReference type="FunFam" id="3.40.50.720:FF:000080">
    <property type="entry name" value="Thiazole biosynthesis adenylyltransferase ThiF"/>
    <property type="match status" value="1"/>
</dbReference>
<dbReference type="InterPro" id="IPR045886">
    <property type="entry name" value="ThiF/MoeB/HesA"/>
</dbReference>
<dbReference type="GO" id="GO:0016779">
    <property type="term" value="F:nucleotidyltransferase activity"/>
    <property type="evidence" value="ECO:0007669"/>
    <property type="project" value="UniProtKB-KW"/>
</dbReference>
<gene>
    <name evidence="3" type="ORF">GCM10007391_24990</name>
</gene>
<comment type="similarity">
    <text evidence="1">Belongs to the HesA/MoeB/ThiF family.</text>
</comment>
<protein>
    <submittedName>
        <fullName evidence="3">Molybdopterin-synthase adenylyltransferase MoeB</fullName>
    </submittedName>
</protein>
<dbReference type="PANTHER" id="PTHR10953">
    <property type="entry name" value="UBIQUITIN-ACTIVATING ENZYME E1"/>
    <property type="match status" value="1"/>
</dbReference>
<dbReference type="EMBL" id="BMXP01000006">
    <property type="protein sequence ID" value="GGW89690.1"/>
    <property type="molecule type" value="Genomic_DNA"/>
</dbReference>
<dbReference type="InterPro" id="IPR035985">
    <property type="entry name" value="Ubiquitin-activating_enz"/>
</dbReference>
<reference evidence="3" key="1">
    <citation type="journal article" date="2014" name="Int. J. Syst. Evol. Microbiol.">
        <title>Complete genome sequence of Corynebacterium casei LMG S-19264T (=DSM 44701T), isolated from a smear-ripened cheese.</title>
        <authorList>
            <consortium name="US DOE Joint Genome Institute (JGI-PGF)"/>
            <person name="Walter F."/>
            <person name="Albersmeier A."/>
            <person name="Kalinowski J."/>
            <person name="Ruckert C."/>
        </authorList>
    </citation>
    <scope>NUCLEOTIDE SEQUENCE</scope>
    <source>
        <strain evidence="3">KCTC 22164</strain>
    </source>
</reference>
<dbReference type="GO" id="GO:0005829">
    <property type="term" value="C:cytosol"/>
    <property type="evidence" value="ECO:0007669"/>
    <property type="project" value="TreeGrafter"/>
</dbReference>
<dbReference type="PANTHER" id="PTHR10953:SF194">
    <property type="entry name" value="MOLYBDOPTERIN-SYNTHASE ADENYLYLTRANSFERASE"/>
    <property type="match status" value="1"/>
</dbReference>
<dbReference type="GO" id="GO:0008641">
    <property type="term" value="F:ubiquitin-like modifier activating enzyme activity"/>
    <property type="evidence" value="ECO:0007669"/>
    <property type="project" value="InterPro"/>
</dbReference>
<keyword evidence="3" id="KW-0548">Nucleotidyltransferase</keyword>
<comment type="caution">
    <text evidence="3">The sequence shown here is derived from an EMBL/GenBank/DDBJ whole genome shotgun (WGS) entry which is preliminary data.</text>
</comment>
<dbReference type="Pfam" id="PF00899">
    <property type="entry name" value="ThiF"/>
    <property type="match status" value="1"/>
</dbReference>
<dbReference type="AlphaFoldDB" id="A0A918JNQ6"/>
<dbReference type="RefSeq" id="WP_229805129.1">
    <property type="nucleotide sequence ID" value="NZ_BMXP01000006.1"/>
</dbReference>
<proteinExistence type="inferred from homology"/>
<evidence type="ECO:0000313" key="4">
    <source>
        <dbReference type="Proteomes" id="UP000631300"/>
    </source>
</evidence>
<dbReference type="InterPro" id="IPR000594">
    <property type="entry name" value="ThiF_NAD_FAD-bd"/>
</dbReference>
<name>A0A918JNQ6_9ALTE</name>
<dbReference type="Proteomes" id="UP000631300">
    <property type="component" value="Unassembled WGS sequence"/>
</dbReference>
<keyword evidence="4" id="KW-1185">Reference proteome</keyword>
<keyword evidence="3" id="KW-0808">Transferase</keyword>
<evidence type="ECO:0000313" key="3">
    <source>
        <dbReference type="EMBL" id="GGW89690.1"/>
    </source>
</evidence>
<organism evidence="3 4">
    <name type="scientific">Alteromonas halophila</name>
    <dbReference type="NCBI Taxonomy" id="516698"/>
    <lineage>
        <taxon>Bacteria</taxon>
        <taxon>Pseudomonadati</taxon>
        <taxon>Pseudomonadota</taxon>
        <taxon>Gammaproteobacteria</taxon>
        <taxon>Alteromonadales</taxon>
        <taxon>Alteromonadaceae</taxon>
        <taxon>Alteromonas/Salinimonas group</taxon>
        <taxon>Alteromonas</taxon>
    </lineage>
</organism>
<feature type="domain" description="THIF-type NAD/FAD binding fold" evidence="2">
    <location>
        <begin position="14"/>
        <end position="246"/>
    </location>
</feature>
<dbReference type="CDD" id="cd00757">
    <property type="entry name" value="ThiF_MoeB_HesA_family"/>
    <property type="match status" value="1"/>
</dbReference>
<dbReference type="GO" id="GO:0008146">
    <property type="term" value="F:sulfotransferase activity"/>
    <property type="evidence" value="ECO:0007669"/>
    <property type="project" value="TreeGrafter"/>
</dbReference>
<evidence type="ECO:0000256" key="1">
    <source>
        <dbReference type="ARBA" id="ARBA00009919"/>
    </source>
</evidence>
<sequence>MNTSTLSHSQLMRYNRHIVLPQVDLDGQELIARARIAVVGVGGLGNAAAMSLTGSGVGHLTLIDNDCVEDTNLPRQLLFSQQSVGENKATAARDALRPLNPDAQFTCIDGALTGDDALSLLAGHDVVLDCTDNKATRLAVNAACVRHQTPLVSGAAIRFEGQLFVGHPVCPPCYHCLGELFSEQQLSCTEAGIFSPVAGIIGTYQAMLALQIIIGTGDIPYGKLMCFDALEHQWQSFSVPRSPACPLCTNR</sequence>
<evidence type="ECO:0000259" key="2">
    <source>
        <dbReference type="Pfam" id="PF00899"/>
    </source>
</evidence>
<dbReference type="Gene3D" id="3.40.50.720">
    <property type="entry name" value="NAD(P)-binding Rossmann-like Domain"/>
    <property type="match status" value="1"/>
</dbReference>
<accession>A0A918JNQ6</accession>
<reference evidence="3" key="2">
    <citation type="submission" date="2020-09" db="EMBL/GenBank/DDBJ databases">
        <authorList>
            <person name="Sun Q."/>
            <person name="Kim S."/>
        </authorList>
    </citation>
    <scope>NUCLEOTIDE SEQUENCE</scope>
    <source>
        <strain evidence="3">KCTC 22164</strain>
    </source>
</reference>
<dbReference type="SUPFAM" id="SSF69572">
    <property type="entry name" value="Activating enzymes of the ubiquitin-like proteins"/>
    <property type="match status" value="1"/>
</dbReference>